<sequence>EVVVLLNGGGFAHGRRIGVVSENMKVFGHEDNQNALHAVEAEPFCSFVAYNIWNALRQFG</sequence>
<reference evidence="1" key="1">
    <citation type="submission" date="2018-05" db="EMBL/GenBank/DDBJ databases">
        <authorList>
            <person name="Lanie J.A."/>
            <person name="Ng W.-L."/>
            <person name="Kazmierczak K.M."/>
            <person name="Andrzejewski T.M."/>
            <person name="Davidsen T.M."/>
            <person name="Wayne K.J."/>
            <person name="Tettelin H."/>
            <person name="Glass J.I."/>
            <person name="Rusch D."/>
            <person name="Podicherti R."/>
            <person name="Tsui H.-C.T."/>
            <person name="Winkler M.E."/>
        </authorList>
    </citation>
    <scope>NUCLEOTIDE SEQUENCE</scope>
</reference>
<protein>
    <submittedName>
        <fullName evidence="1">Uncharacterized protein</fullName>
    </submittedName>
</protein>
<evidence type="ECO:0000313" key="1">
    <source>
        <dbReference type="EMBL" id="SVC76949.1"/>
    </source>
</evidence>
<accession>A0A382PUD1</accession>
<gene>
    <name evidence="1" type="ORF">METZ01_LOCUS329803</name>
</gene>
<organism evidence="1">
    <name type="scientific">marine metagenome</name>
    <dbReference type="NCBI Taxonomy" id="408172"/>
    <lineage>
        <taxon>unclassified sequences</taxon>
        <taxon>metagenomes</taxon>
        <taxon>ecological metagenomes</taxon>
    </lineage>
</organism>
<name>A0A382PUD1_9ZZZZ</name>
<feature type="non-terminal residue" evidence="1">
    <location>
        <position position="1"/>
    </location>
</feature>
<proteinExistence type="predicted"/>
<dbReference type="AlphaFoldDB" id="A0A382PUD1"/>
<dbReference type="EMBL" id="UINC01109849">
    <property type="protein sequence ID" value="SVC76949.1"/>
    <property type="molecule type" value="Genomic_DNA"/>
</dbReference>